<accession>A0ABT6Q594</accession>
<evidence type="ECO:0000313" key="3">
    <source>
        <dbReference type="Proteomes" id="UP001431775"/>
    </source>
</evidence>
<evidence type="ECO:0000256" key="1">
    <source>
        <dbReference type="SAM" id="MobiDB-lite"/>
    </source>
</evidence>
<reference evidence="2" key="1">
    <citation type="submission" date="2023-05" db="EMBL/GenBank/DDBJ databases">
        <title>Whole genome sequence of Commensalibacter sp.</title>
        <authorList>
            <person name="Charoenyingcharoen P."/>
            <person name="Yukphan P."/>
        </authorList>
    </citation>
    <scope>NUCLEOTIDE SEQUENCE</scope>
    <source>
        <strain evidence="2">TBRC 10068</strain>
    </source>
</reference>
<protein>
    <submittedName>
        <fullName evidence="2">Uncharacterized protein</fullName>
    </submittedName>
</protein>
<gene>
    <name evidence="2" type="ORF">QJV33_01985</name>
</gene>
<feature type="region of interest" description="Disordered" evidence="1">
    <location>
        <begin position="627"/>
        <end position="654"/>
    </location>
</feature>
<dbReference type="Proteomes" id="UP001431775">
    <property type="component" value="Unassembled WGS sequence"/>
</dbReference>
<evidence type="ECO:0000313" key="2">
    <source>
        <dbReference type="EMBL" id="MDI2112067.1"/>
    </source>
</evidence>
<organism evidence="2 3">
    <name type="scientific">Commensalibacter nepenthis</name>
    <dbReference type="NCBI Taxonomy" id="3043872"/>
    <lineage>
        <taxon>Bacteria</taxon>
        <taxon>Pseudomonadati</taxon>
        <taxon>Pseudomonadota</taxon>
        <taxon>Alphaproteobacteria</taxon>
        <taxon>Acetobacterales</taxon>
        <taxon>Acetobacteraceae</taxon>
    </lineage>
</organism>
<dbReference type="EMBL" id="JASBAN010000001">
    <property type="protein sequence ID" value="MDI2112067.1"/>
    <property type="molecule type" value="Genomic_DNA"/>
</dbReference>
<name>A0ABT6Q594_9PROT</name>
<sequence length="754" mass="83932">MPNYTEMTFYNTISQHQNDLNQKQDAFYKALVQATNESVKVATNKMNEFFEKTFPKINSTFMAYEKHLDTTLTQIKNSKILDVAETNGKQAAQKQLNEGLQYSQLVANQNQAFSNINIALQQIINIMKKPTMKETLQTMDNISNASGIPMADLYANRQLMGNSNVSAEKADEDAKKINDLFTHKDNLMQSDWIKSIVEAQAKDNPELLKQLQQAKTQSDFSNLLRENIEAIYNKKDKSALDKTALKETLKHSDDDDVYTSYTSSGAKYVSSQDQENFKNGGIKYAKQRLEEIKRNPGYAAQVQGETVEEDYKDRIKQNIQTHHLSDNIQQTRDIRSEAAVGGVVAKKDQETIDDWYNNQWKSFFDNVTKYFKNEYKDFSTPESLKEVESVLISLAKIGNLTGVNVSDPIQGGTELFNLGITNTGAATAANSGKNMPNRVYGVKDIKTYEVSQQELQKNKDIIALLNTMGVAIIQDQKKGAPPSKDPGNNIANGVTNSFTGMYGTGYIPPDMDNPNSIAYKLSFPFSLKTKDGGMIPLGEKLDKIAANIRPFTSEIAKQNMAALKEKGFNIGLDTTTKQIGILQNNGKMLLPLKELIQLPLEQLLKNLYSNPEILRTLQQQKLNNDAAALKKKNSQSPSSPNIPDNVNQNKKGLLSPVLMPKKTSSLPIEEIIKNSINKQPSLPYSSSYNTNSKLMNQILNMPRSISQKLNLSITVNQNGSKTTQHTFENNIPISKGGVVAASNHSIQAGMRGAS</sequence>
<keyword evidence="3" id="KW-1185">Reference proteome</keyword>
<feature type="compositionally biased region" description="Low complexity" evidence="1">
    <location>
        <begin position="634"/>
        <end position="645"/>
    </location>
</feature>
<dbReference type="RefSeq" id="WP_281461741.1">
    <property type="nucleotide sequence ID" value="NZ_JASBAN010000001.1"/>
</dbReference>
<comment type="caution">
    <text evidence="2">The sequence shown here is derived from an EMBL/GenBank/DDBJ whole genome shotgun (WGS) entry which is preliminary data.</text>
</comment>
<proteinExistence type="predicted"/>